<organism evidence="2 3">
    <name type="scientific">Microbotryum intermedium</name>
    <dbReference type="NCBI Taxonomy" id="269621"/>
    <lineage>
        <taxon>Eukaryota</taxon>
        <taxon>Fungi</taxon>
        <taxon>Dikarya</taxon>
        <taxon>Basidiomycota</taxon>
        <taxon>Pucciniomycotina</taxon>
        <taxon>Microbotryomycetes</taxon>
        <taxon>Microbotryales</taxon>
        <taxon>Microbotryaceae</taxon>
        <taxon>Microbotryum</taxon>
    </lineage>
</organism>
<gene>
    <name evidence="2" type="ORF">BQ2448_78</name>
</gene>
<proteinExistence type="predicted"/>
<protein>
    <submittedName>
        <fullName evidence="2">BQ2448_78 protein</fullName>
    </submittedName>
</protein>
<dbReference type="OrthoDB" id="2536818at2759"/>
<dbReference type="SUPFAM" id="SSF117782">
    <property type="entry name" value="YbjQ-like"/>
    <property type="match status" value="1"/>
</dbReference>
<feature type="region of interest" description="Disordered" evidence="1">
    <location>
        <begin position="107"/>
        <end position="154"/>
    </location>
</feature>
<feature type="compositionally biased region" description="Polar residues" evidence="1">
    <location>
        <begin position="1"/>
        <end position="11"/>
    </location>
</feature>
<accession>A0A238F4I3</accession>
<dbReference type="Proteomes" id="UP000198372">
    <property type="component" value="Unassembled WGS sequence"/>
</dbReference>
<dbReference type="InterPro" id="IPR035439">
    <property type="entry name" value="UPF0145_dom_sf"/>
</dbReference>
<evidence type="ECO:0000313" key="2">
    <source>
        <dbReference type="EMBL" id="SCV67957.1"/>
    </source>
</evidence>
<keyword evidence="3" id="KW-1185">Reference proteome</keyword>
<sequence>MSGFAHTSSPWTLGGKSCRSSLSSPHPTLEQPLANLVCQRRDRANPDKWRKRSGSPSSCVVRAFSAKSHGEMRLEDQTEMDPMRWKSLDQMNGFLDYELGARLCGLQPPRQLTSRPSPPPHRDPSRHDRPRHQHSLSQPLNMTPPHGANTIHARQLTPSPGVENWALHKHSKVPSQESGSRTRREQAHLARRQHEMQVEVNHHLRRASHEILDRPLVEKVNYRFDLVPEQEYYGGGVGTLRNIIPPLPPQDPLTSHHRAAYQLAHVFQTTPNFNSYDMHILPGAYPSTPPRETAPIYYAAGVESNLTGGVERIMHDGEPVDRGEFDGFNCTDRQYTEDGRRVVSNLGLVEGFSMAFKDEAEMINDALENMIANAKRQGANGVLGMQLDLADDGAVIARGQAVVLV</sequence>
<dbReference type="AlphaFoldDB" id="A0A238F4I3"/>
<feature type="region of interest" description="Disordered" evidence="1">
    <location>
        <begin position="1"/>
        <end position="29"/>
    </location>
</feature>
<evidence type="ECO:0000313" key="3">
    <source>
        <dbReference type="Proteomes" id="UP000198372"/>
    </source>
</evidence>
<name>A0A238F4I3_9BASI</name>
<reference evidence="3" key="1">
    <citation type="submission" date="2016-09" db="EMBL/GenBank/DDBJ databases">
        <authorList>
            <person name="Jeantristanb JTB J.-T."/>
            <person name="Ricardo R."/>
        </authorList>
    </citation>
    <scope>NUCLEOTIDE SEQUENCE [LARGE SCALE GENOMIC DNA]</scope>
</reference>
<evidence type="ECO:0000256" key="1">
    <source>
        <dbReference type="SAM" id="MobiDB-lite"/>
    </source>
</evidence>
<dbReference type="EMBL" id="FMSP01000003">
    <property type="protein sequence ID" value="SCV67957.1"/>
    <property type="molecule type" value="Genomic_DNA"/>
</dbReference>